<accession>A0A4R6YTE8</accession>
<feature type="domain" description="BON" evidence="2">
    <location>
        <begin position="77"/>
        <end position="145"/>
    </location>
</feature>
<name>A0A4R6YTE8_9GAMM</name>
<evidence type="ECO:0000313" key="4">
    <source>
        <dbReference type="Proteomes" id="UP000295293"/>
    </source>
</evidence>
<dbReference type="PANTHER" id="PTHR34606">
    <property type="entry name" value="BON DOMAIN-CONTAINING PROTEIN"/>
    <property type="match status" value="1"/>
</dbReference>
<sequence>MSDEQLRQNVIDELEFEPSLDAACIGVAAEHGVITLSGHVTSYPQKTAAERAVWRVRGVKGLAQNVEVRLPGHKRRADDEIAQRAVNILAWNTQVPHDAVKVRVSEGWVTLTGEVSWHHQRTVAEAAVRQLSGVVGVFNHIELAARVQPTDIKQSIAGALARHAKLEADRIGIAVEGTTVTITGEVDNWDERVAVERAVWSVGGVRNVVDRLHIA</sequence>
<dbReference type="AlphaFoldDB" id="A0A4R6YTE8"/>
<dbReference type="InterPro" id="IPR014004">
    <property type="entry name" value="Transpt-assoc_nodulatn_dom_bac"/>
</dbReference>
<dbReference type="PANTHER" id="PTHR34606:SF4">
    <property type="entry name" value="OUTER MEMBRANE LIPOPROTEIN DOLP"/>
    <property type="match status" value="1"/>
</dbReference>
<dbReference type="EMBL" id="SNZH01000010">
    <property type="protein sequence ID" value="TDR41564.1"/>
    <property type="molecule type" value="Genomic_DNA"/>
</dbReference>
<dbReference type="Proteomes" id="UP000295293">
    <property type="component" value="Unassembled WGS sequence"/>
</dbReference>
<dbReference type="OrthoDB" id="870892at2"/>
<reference evidence="3 4" key="1">
    <citation type="submission" date="2019-03" db="EMBL/GenBank/DDBJ databases">
        <title>Genomic Encyclopedia of Type Strains, Phase IV (KMG-IV): sequencing the most valuable type-strain genomes for metagenomic binning, comparative biology and taxonomic classification.</title>
        <authorList>
            <person name="Goeker M."/>
        </authorList>
    </citation>
    <scope>NUCLEOTIDE SEQUENCE [LARGE SCALE GENOMIC DNA]</scope>
    <source>
        <strain evidence="3 4">DSM 21667</strain>
    </source>
</reference>
<dbReference type="Pfam" id="PF04972">
    <property type="entry name" value="BON"/>
    <property type="match status" value="3"/>
</dbReference>
<dbReference type="SMART" id="SM00749">
    <property type="entry name" value="BON"/>
    <property type="match status" value="3"/>
</dbReference>
<comment type="caution">
    <text evidence="3">The sequence shown here is derived from an EMBL/GenBank/DDBJ whole genome shotgun (WGS) entry which is preliminary data.</text>
</comment>
<feature type="domain" description="BON" evidence="2">
    <location>
        <begin position="2"/>
        <end position="70"/>
    </location>
</feature>
<proteinExistence type="predicted"/>
<dbReference type="PROSITE" id="PS50914">
    <property type="entry name" value="BON"/>
    <property type="match status" value="3"/>
</dbReference>
<protein>
    <submittedName>
        <fullName evidence="3">Osmotically-inducible protein OsmY</fullName>
    </submittedName>
</protein>
<evidence type="ECO:0000259" key="2">
    <source>
        <dbReference type="PROSITE" id="PS50914"/>
    </source>
</evidence>
<dbReference type="Gene3D" id="3.30.1340.30">
    <property type="match status" value="3"/>
</dbReference>
<evidence type="ECO:0000313" key="3">
    <source>
        <dbReference type="EMBL" id="TDR41564.1"/>
    </source>
</evidence>
<feature type="domain" description="BON" evidence="2">
    <location>
        <begin position="148"/>
        <end position="215"/>
    </location>
</feature>
<gene>
    <name evidence="3" type="ORF">DFR29_11046</name>
</gene>
<dbReference type="InterPro" id="IPR007055">
    <property type="entry name" value="BON_dom"/>
</dbReference>
<dbReference type="RefSeq" id="WP_133819647.1">
    <property type="nucleotide sequence ID" value="NZ_SNZH01000010.1"/>
</dbReference>
<evidence type="ECO:0000256" key="1">
    <source>
        <dbReference type="ARBA" id="ARBA00022729"/>
    </source>
</evidence>
<organism evidence="3 4">
    <name type="scientific">Tahibacter aquaticus</name>
    <dbReference type="NCBI Taxonomy" id="520092"/>
    <lineage>
        <taxon>Bacteria</taxon>
        <taxon>Pseudomonadati</taxon>
        <taxon>Pseudomonadota</taxon>
        <taxon>Gammaproteobacteria</taxon>
        <taxon>Lysobacterales</taxon>
        <taxon>Rhodanobacteraceae</taxon>
        <taxon>Tahibacter</taxon>
    </lineage>
</organism>
<dbReference type="InterPro" id="IPR051686">
    <property type="entry name" value="Lipoprotein_DolP"/>
</dbReference>
<keyword evidence="1" id="KW-0732">Signal</keyword>
<keyword evidence="4" id="KW-1185">Reference proteome</keyword>